<dbReference type="EMBL" id="JAEPRD010000187">
    <property type="protein sequence ID" value="KAG2194797.1"/>
    <property type="molecule type" value="Genomic_DNA"/>
</dbReference>
<dbReference type="AlphaFoldDB" id="A0A8H7UUQ9"/>
<evidence type="ECO:0000313" key="2">
    <source>
        <dbReference type="Proteomes" id="UP000603453"/>
    </source>
</evidence>
<comment type="caution">
    <text evidence="1">The sequence shown here is derived from an EMBL/GenBank/DDBJ whole genome shotgun (WGS) entry which is preliminary data.</text>
</comment>
<name>A0A8H7UUQ9_9FUNG</name>
<dbReference type="OrthoDB" id="2250284at2759"/>
<gene>
    <name evidence="1" type="ORF">INT47_004128</name>
</gene>
<accession>A0A8H7UUQ9</accession>
<proteinExistence type="predicted"/>
<keyword evidence="2" id="KW-1185">Reference proteome</keyword>
<dbReference type="Proteomes" id="UP000603453">
    <property type="component" value="Unassembled WGS sequence"/>
</dbReference>
<sequence>MSTNSEADFPVGFAEQKDQIEADTVFYVEWLDNNSEFPGLAFNECPLNGDNWELLRRNEIDDEDHTCIMVEDDSWSKLSKSNLNQLYAAVVEKNAAELQPTKRAIQPLWPNTKTKKTIKVENIEDVYEEDLALDLNDVHKSQYRRAHKLTSRRKLHDLKIVDLHVEGILNLATSHHNKTRVDWVPYQKDLSNFDRTRLETYTDGLLNSNISDRDIAIRYSARFSHNTKRYLYNYFNKRPIQKRSHFPDNEEYSVQARIVG</sequence>
<reference evidence="1" key="1">
    <citation type="submission" date="2020-12" db="EMBL/GenBank/DDBJ databases">
        <title>Metabolic potential, ecology and presence of endohyphal bacteria is reflected in genomic diversity of Mucoromycotina.</title>
        <authorList>
            <person name="Muszewska A."/>
            <person name="Okrasinska A."/>
            <person name="Steczkiewicz K."/>
            <person name="Drgas O."/>
            <person name="Orlowska M."/>
            <person name="Perlinska-Lenart U."/>
            <person name="Aleksandrzak-Piekarczyk T."/>
            <person name="Szatraj K."/>
            <person name="Zielenkiewicz U."/>
            <person name="Pilsyk S."/>
            <person name="Malc E."/>
            <person name="Mieczkowski P."/>
            <person name="Kruszewska J.S."/>
            <person name="Biernat P."/>
            <person name="Pawlowska J."/>
        </authorList>
    </citation>
    <scope>NUCLEOTIDE SEQUENCE</scope>
    <source>
        <strain evidence="1">WA0000017839</strain>
    </source>
</reference>
<protein>
    <submittedName>
        <fullName evidence="1">Uncharacterized protein</fullName>
    </submittedName>
</protein>
<evidence type="ECO:0000313" key="1">
    <source>
        <dbReference type="EMBL" id="KAG2194797.1"/>
    </source>
</evidence>
<organism evidence="1 2">
    <name type="scientific">Mucor saturninus</name>
    <dbReference type="NCBI Taxonomy" id="64648"/>
    <lineage>
        <taxon>Eukaryota</taxon>
        <taxon>Fungi</taxon>
        <taxon>Fungi incertae sedis</taxon>
        <taxon>Mucoromycota</taxon>
        <taxon>Mucoromycotina</taxon>
        <taxon>Mucoromycetes</taxon>
        <taxon>Mucorales</taxon>
        <taxon>Mucorineae</taxon>
        <taxon>Mucoraceae</taxon>
        <taxon>Mucor</taxon>
    </lineage>
</organism>